<accession>A0A286UEF3</accession>
<dbReference type="InParanoid" id="A0A286UEF3"/>
<evidence type="ECO:0000256" key="6">
    <source>
        <dbReference type="RuleBase" id="RU365009"/>
    </source>
</evidence>
<comment type="caution">
    <text evidence="7">The sequence shown here is derived from an EMBL/GenBank/DDBJ whole genome shotgun (WGS) entry which is preliminary data.</text>
</comment>
<evidence type="ECO:0000256" key="3">
    <source>
        <dbReference type="ARBA" id="ARBA00022512"/>
    </source>
</evidence>
<proteinExistence type="inferred from homology"/>
<dbReference type="GO" id="GO:0005199">
    <property type="term" value="F:structural constituent of cell wall"/>
    <property type="evidence" value="ECO:0007669"/>
    <property type="project" value="InterPro"/>
</dbReference>
<comment type="subcellular location">
    <subcellularLocation>
        <location evidence="1 6">Secreted</location>
        <location evidence="1 6">Cell wall</location>
    </subcellularLocation>
</comment>
<reference evidence="7 8" key="1">
    <citation type="journal article" date="2017" name="Mol. Ecol.">
        <title>Comparative and population genomic landscape of Phellinus noxius: A hypervariable fungus causing root rot in trees.</title>
        <authorList>
            <person name="Chung C.L."/>
            <person name="Lee T.J."/>
            <person name="Akiba M."/>
            <person name="Lee H.H."/>
            <person name="Kuo T.H."/>
            <person name="Liu D."/>
            <person name="Ke H.M."/>
            <person name="Yokoi T."/>
            <person name="Roa M.B."/>
            <person name="Lu M.J."/>
            <person name="Chang Y.Y."/>
            <person name="Ann P.J."/>
            <person name="Tsai J.N."/>
            <person name="Chen C.Y."/>
            <person name="Tzean S.S."/>
            <person name="Ota Y."/>
            <person name="Hattori T."/>
            <person name="Sahashi N."/>
            <person name="Liou R.F."/>
            <person name="Kikuchi T."/>
            <person name="Tsai I.J."/>
        </authorList>
    </citation>
    <scope>NUCLEOTIDE SEQUENCE [LARGE SCALE GENOMIC DNA]</scope>
    <source>
        <strain evidence="7 8">FFPRI411160</strain>
    </source>
</reference>
<keyword evidence="8" id="KW-1185">Reference proteome</keyword>
<dbReference type="InterPro" id="IPR001338">
    <property type="entry name" value="Class_I_Hydrophobin"/>
</dbReference>
<keyword evidence="5 6" id="KW-1015">Disulfide bond</keyword>
<gene>
    <name evidence="7" type="ORF">PNOK_0646200</name>
</gene>
<keyword evidence="3 6" id="KW-0134">Cell wall</keyword>
<dbReference type="SMART" id="SM00075">
    <property type="entry name" value="HYDRO"/>
    <property type="match status" value="1"/>
</dbReference>
<keyword evidence="4 6" id="KW-0964">Secreted</keyword>
<dbReference type="Pfam" id="PF01185">
    <property type="entry name" value="Hydrophobin"/>
    <property type="match status" value="1"/>
</dbReference>
<evidence type="ECO:0000256" key="5">
    <source>
        <dbReference type="ARBA" id="ARBA00023157"/>
    </source>
</evidence>
<dbReference type="AlphaFoldDB" id="A0A286UEF3"/>
<evidence type="ECO:0000256" key="4">
    <source>
        <dbReference type="ARBA" id="ARBA00022525"/>
    </source>
</evidence>
<organism evidence="7 8">
    <name type="scientific">Pyrrhoderma noxium</name>
    <dbReference type="NCBI Taxonomy" id="2282107"/>
    <lineage>
        <taxon>Eukaryota</taxon>
        <taxon>Fungi</taxon>
        <taxon>Dikarya</taxon>
        <taxon>Basidiomycota</taxon>
        <taxon>Agaricomycotina</taxon>
        <taxon>Agaricomycetes</taxon>
        <taxon>Hymenochaetales</taxon>
        <taxon>Hymenochaetaceae</taxon>
        <taxon>Pyrrhoderma</taxon>
    </lineage>
</organism>
<dbReference type="Proteomes" id="UP000217199">
    <property type="component" value="Unassembled WGS sequence"/>
</dbReference>
<name>A0A286UEF3_9AGAM</name>
<evidence type="ECO:0000256" key="2">
    <source>
        <dbReference type="ARBA" id="ARBA00010446"/>
    </source>
</evidence>
<dbReference type="GO" id="GO:0009277">
    <property type="term" value="C:fungal-type cell wall"/>
    <property type="evidence" value="ECO:0007669"/>
    <property type="project" value="InterPro"/>
</dbReference>
<evidence type="ECO:0000313" key="8">
    <source>
        <dbReference type="Proteomes" id="UP000217199"/>
    </source>
</evidence>
<comment type="similarity">
    <text evidence="2 6">Belongs to the fungal hydrophobin family.</text>
</comment>
<dbReference type="OrthoDB" id="3260832at2759"/>
<sequence length="203" mass="22090">MIQSTSPYLGSRYHRQPATKLGTRTSICGAQHPPSTLKKEIHAIFLFPHIYNSGYMPVIIPNVVIAVEHCSKPDPKPSATPTPKPKPPPASSCEDELVCCLTLESPSDISAALILGLLHIGLTSEQKKELVGLTCKDIDLTGHPFDNICLGTAGCCDKSYDLGIIAVGCSEPQPVHSFFRPYAHLLLYVVLRLYCSSIITYDN</sequence>
<evidence type="ECO:0000256" key="1">
    <source>
        <dbReference type="ARBA" id="ARBA00004191"/>
    </source>
</evidence>
<protein>
    <recommendedName>
        <fullName evidence="6">Hydrophobin</fullName>
    </recommendedName>
</protein>
<evidence type="ECO:0000313" key="7">
    <source>
        <dbReference type="EMBL" id="PAV17976.1"/>
    </source>
</evidence>
<dbReference type="CDD" id="cd23507">
    <property type="entry name" value="hydrophobin_I"/>
    <property type="match status" value="1"/>
</dbReference>
<keyword evidence="6" id="KW-0732">Signal</keyword>
<dbReference type="EMBL" id="NBII01000006">
    <property type="protein sequence ID" value="PAV17976.1"/>
    <property type="molecule type" value="Genomic_DNA"/>
</dbReference>